<reference evidence="3 4" key="1">
    <citation type="submission" date="2020-04" db="EMBL/GenBank/DDBJ databases">
        <title>Arthrobacter sp. nov.</title>
        <authorList>
            <person name="Liu S."/>
        </authorList>
    </citation>
    <scope>NUCLEOTIDE SEQUENCE [LARGE SCALE GENOMIC DNA]</scope>
    <source>
        <strain evidence="3 4">E918</strain>
    </source>
</reference>
<evidence type="ECO:0000256" key="1">
    <source>
        <dbReference type="ARBA" id="ARBA00007689"/>
    </source>
</evidence>
<dbReference type="SUPFAM" id="SSF54909">
    <property type="entry name" value="Dimeric alpha+beta barrel"/>
    <property type="match status" value="1"/>
</dbReference>
<feature type="domain" description="YCII-related" evidence="2">
    <location>
        <begin position="5"/>
        <end position="85"/>
    </location>
</feature>
<dbReference type="InterPro" id="IPR011008">
    <property type="entry name" value="Dimeric_a/b-barrel"/>
</dbReference>
<accession>A0A7X6HF78</accession>
<dbReference type="RefSeq" id="WP_168488045.1">
    <property type="nucleotide sequence ID" value="NZ_JAAZSQ010000019.1"/>
</dbReference>
<dbReference type="PANTHER" id="PTHR37828:SF1">
    <property type="entry name" value="YCII-RELATED DOMAIN-CONTAINING PROTEIN"/>
    <property type="match status" value="1"/>
</dbReference>
<evidence type="ECO:0000313" key="4">
    <source>
        <dbReference type="Proteomes" id="UP000544090"/>
    </source>
</evidence>
<dbReference type="Pfam" id="PF03795">
    <property type="entry name" value="YCII"/>
    <property type="match status" value="1"/>
</dbReference>
<proteinExistence type="inferred from homology"/>
<dbReference type="Gene3D" id="3.30.70.1060">
    <property type="entry name" value="Dimeric alpha+beta barrel"/>
    <property type="match status" value="1"/>
</dbReference>
<dbReference type="Proteomes" id="UP000544090">
    <property type="component" value="Unassembled WGS sequence"/>
</dbReference>
<dbReference type="InterPro" id="IPR005545">
    <property type="entry name" value="YCII"/>
</dbReference>
<evidence type="ECO:0000259" key="2">
    <source>
        <dbReference type="Pfam" id="PF03795"/>
    </source>
</evidence>
<protein>
    <recommendedName>
        <fullName evidence="2">YCII-related domain-containing protein</fullName>
    </recommendedName>
</protein>
<name>A0A7X6HF78_9MICC</name>
<dbReference type="AlphaFoldDB" id="A0A7X6HF78"/>
<gene>
    <name evidence="3" type="ORF">HGG74_16270</name>
</gene>
<comment type="similarity">
    <text evidence="1">Belongs to the YciI family.</text>
</comment>
<keyword evidence="4" id="KW-1185">Reference proteome</keyword>
<sequence>MSVFAVEYVYAPGSEAGRDEHRPAHRAWLKAFVESGRLLASGPFADGEGALLLFTAESEAALLEELKQDPFNVNQLVSGLKVTEWVPVTGAFADYVQPQAAGDNKS</sequence>
<dbReference type="PANTHER" id="PTHR37828">
    <property type="entry name" value="GSR2449 PROTEIN"/>
    <property type="match status" value="1"/>
</dbReference>
<organism evidence="3 4">
    <name type="scientific">Arthrobacter mobilis</name>
    <dbReference type="NCBI Taxonomy" id="2724944"/>
    <lineage>
        <taxon>Bacteria</taxon>
        <taxon>Bacillati</taxon>
        <taxon>Actinomycetota</taxon>
        <taxon>Actinomycetes</taxon>
        <taxon>Micrococcales</taxon>
        <taxon>Micrococcaceae</taxon>
        <taxon>Arthrobacter</taxon>
    </lineage>
</organism>
<dbReference type="EMBL" id="JAAZSQ010000019">
    <property type="protein sequence ID" value="NKX56059.1"/>
    <property type="molecule type" value="Genomic_DNA"/>
</dbReference>
<evidence type="ECO:0000313" key="3">
    <source>
        <dbReference type="EMBL" id="NKX56059.1"/>
    </source>
</evidence>
<comment type="caution">
    <text evidence="3">The sequence shown here is derived from an EMBL/GenBank/DDBJ whole genome shotgun (WGS) entry which is preliminary data.</text>
</comment>